<name>A0ABC8RT48_9AQUA</name>
<reference evidence="2 3" key="1">
    <citation type="submission" date="2024-02" db="EMBL/GenBank/DDBJ databases">
        <authorList>
            <person name="Vignale AGUSTIN F."/>
            <person name="Sosa J E."/>
            <person name="Modenutti C."/>
        </authorList>
    </citation>
    <scope>NUCLEOTIDE SEQUENCE [LARGE SCALE GENOMIC DNA]</scope>
</reference>
<organism evidence="2 3">
    <name type="scientific">Ilex paraguariensis</name>
    <name type="common">yerba mate</name>
    <dbReference type="NCBI Taxonomy" id="185542"/>
    <lineage>
        <taxon>Eukaryota</taxon>
        <taxon>Viridiplantae</taxon>
        <taxon>Streptophyta</taxon>
        <taxon>Embryophyta</taxon>
        <taxon>Tracheophyta</taxon>
        <taxon>Spermatophyta</taxon>
        <taxon>Magnoliopsida</taxon>
        <taxon>eudicotyledons</taxon>
        <taxon>Gunneridae</taxon>
        <taxon>Pentapetalae</taxon>
        <taxon>asterids</taxon>
        <taxon>campanulids</taxon>
        <taxon>Aquifoliales</taxon>
        <taxon>Aquifoliaceae</taxon>
        <taxon>Ilex</taxon>
    </lineage>
</organism>
<accession>A0ABC8RT48</accession>
<protein>
    <submittedName>
        <fullName evidence="2">Uncharacterized protein</fullName>
    </submittedName>
</protein>
<feature type="region of interest" description="Disordered" evidence="1">
    <location>
        <begin position="83"/>
        <end position="117"/>
    </location>
</feature>
<comment type="caution">
    <text evidence="2">The sequence shown here is derived from an EMBL/GenBank/DDBJ whole genome shotgun (WGS) entry which is preliminary data.</text>
</comment>
<dbReference type="EMBL" id="CAUOFW020001725">
    <property type="protein sequence ID" value="CAK9148171.1"/>
    <property type="molecule type" value="Genomic_DNA"/>
</dbReference>
<gene>
    <name evidence="2" type="ORF">ILEXP_LOCUS16097</name>
</gene>
<dbReference type="Proteomes" id="UP001642360">
    <property type="component" value="Unassembled WGS sequence"/>
</dbReference>
<evidence type="ECO:0000313" key="2">
    <source>
        <dbReference type="EMBL" id="CAK9148171.1"/>
    </source>
</evidence>
<evidence type="ECO:0000313" key="3">
    <source>
        <dbReference type="Proteomes" id="UP001642360"/>
    </source>
</evidence>
<evidence type="ECO:0000256" key="1">
    <source>
        <dbReference type="SAM" id="MobiDB-lite"/>
    </source>
</evidence>
<proteinExistence type="predicted"/>
<keyword evidence="3" id="KW-1185">Reference proteome</keyword>
<dbReference type="AlphaFoldDB" id="A0ABC8RT48"/>
<sequence length="155" mass="17662">MPTLDDWSSANLNQTIPLSYLSSIFCNQQASESDRRKHWAIEDFMDSPISYLAQPKHLPKLGESEAIDEMNWNHDLIVMKKWNKKEKGSSHPVRTNPQMDPIGKRKHDEGNEVWISDLGGNAKKKGRVSYESRVLVMEELDKVTVGSGLQTHRSS</sequence>